<feature type="chain" id="PRO_5040193095" evidence="1">
    <location>
        <begin position="27"/>
        <end position="133"/>
    </location>
</feature>
<dbReference type="Proteomes" id="UP000789342">
    <property type="component" value="Unassembled WGS sequence"/>
</dbReference>
<evidence type="ECO:0000256" key="1">
    <source>
        <dbReference type="SAM" id="SignalP"/>
    </source>
</evidence>
<keyword evidence="1" id="KW-0732">Signal</keyword>
<accession>A0A9N9A8N6</accession>
<keyword evidence="3" id="KW-1185">Reference proteome</keyword>
<protein>
    <submittedName>
        <fullName evidence="2">2577_t:CDS:1</fullName>
    </submittedName>
</protein>
<organism evidence="2 3">
    <name type="scientific">Acaulospora morrowiae</name>
    <dbReference type="NCBI Taxonomy" id="94023"/>
    <lineage>
        <taxon>Eukaryota</taxon>
        <taxon>Fungi</taxon>
        <taxon>Fungi incertae sedis</taxon>
        <taxon>Mucoromycota</taxon>
        <taxon>Glomeromycotina</taxon>
        <taxon>Glomeromycetes</taxon>
        <taxon>Diversisporales</taxon>
        <taxon>Acaulosporaceae</taxon>
        <taxon>Acaulospora</taxon>
    </lineage>
</organism>
<reference evidence="2" key="1">
    <citation type="submission" date="2021-06" db="EMBL/GenBank/DDBJ databases">
        <authorList>
            <person name="Kallberg Y."/>
            <person name="Tangrot J."/>
            <person name="Rosling A."/>
        </authorList>
    </citation>
    <scope>NUCLEOTIDE SEQUENCE</scope>
    <source>
        <strain evidence="2">CL551</strain>
    </source>
</reference>
<dbReference type="EMBL" id="CAJVPV010002324">
    <property type="protein sequence ID" value="CAG8523663.1"/>
    <property type="molecule type" value="Genomic_DNA"/>
</dbReference>
<evidence type="ECO:0000313" key="3">
    <source>
        <dbReference type="Proteomes" id="UP000789342"/>
    </source>
</evidence>
<sequence>MKFNTFLALIIFAIFCLVANVYEVNASTIKLKSTFSQSSNGRADIYECDSSNEPWSDSHLYFYSNQSECLMFSTSVSLSTYCFHLRVDKADQWIDNVDNSQDTCYELDGSEYTWTLSSIDCGQIPSDIVNCDK</sequence>
<gene>
    <name evidence="2" type="ORF">AMORRO_LOCUS4330</name>
</gene>
<proteinExistence type="predicted"/>
<comment type="caution">
    <text evidence="2">The sequence shown here is derived from an EMBL/GenBank/DDBJ whole genome shotgun (WGS) entry which is preliminary data.</text>
</comment>
<dbReference type="OrthoDB" id="2379092at2759"/>
<dbReference type="AlphaFoldDB" id="A0A9N9A8N6"/>
<feature type="signal peptide" evidence="1">
    <location>
        <begin position="1"/>
        <end position="26"/>
    </location>
</feature>
<evidence type="ECO:0000313" key="2">
    <source>
        <dbReference type="EMBL" id="CAG8523663.1"/>
    </source>
</evidence>
<name>A0A9N9A8N6_9GLOM</name>